<feature type="domain" description="Nidogen G2 beta-barrel" evidence="16">
    <location>
        <begin position="309"/>
        <end position="534"/>
    </location>
</feature>
<feature type="repeat" description="LDL-receptor class B" evidence="13">
    <location>
        <begin position="1163"/>
        <end position="1206"/>
    </location>
</feature>
<evidence type="ECO:0000256" key="7">
    <source>
        <dbReference type="ARBA" id="ARBA00022837"/>
    </source>
</evidence>
<feature type="domain" description="EGF-like" evidence="15">
    <location>
        <begin position="613"/>
        <end position="653"/>
    </location>
</feature>
<dbReference type="SUPFAM" id="SSF57184">
    <property type="entry name" value="Growth factor receptor domain"/>
    <property type="match status" value="1"/>
</dbReference>
<dbReference type="SUPFAM" id="SSF54511">
    <property type="entry name" value="GFP-like"/>
    <property type="match status" value="1"/>
</dbReference>
<keyword evidence="7" id="KW-0106">Calcium</keyword>
<dbReference type="InterPro" id="IPR000033">
    <property type="entry name" value="LDLR_classB_rpt"/>
</dbReference>
<keyword evidence="2" id="KW-0964">Secreted</keyword>
<dbReference type="PROSITE" id="PS50026">
    <property type="entry name" value="EGF_3"/>
    <property type="match status" value="7"/>
</dbReference>
<evidence type="ECO:0000256" key="3">
    <source>
        <dbReference type="ARBA" id="ARBA00022530"/>
    </source>
</evidence>
<evidence type="ECO:0000259" key="16">
    <source>
        <dbReference type="PROSITE" id="PS50993"/>
    </source>
</evidence>
<dbReference type="PANTHER" id="PTHR46513">
    <property type="entry name" value="VITELLOGENIN RECEPTOR-LIKE PROTEIN-RELATED-RELATED"/>
    <property type="match status" value="1"/>
</dbReference>
<dbReference type="Pfam" id="PF07645">
    <property type="entry name" value="EGF_CA"/>
    <property type="match status" value="1"/>
</dbReference>
<dbReference type="InterPro" id="IPR049883">
    <property type="entry name" value="NOTCH1_EGF-like"/>
</dbReference>
<dbReference type="Pfam" id="PF06119">
    <property type="entry name" value="NIDO"/>
    <property type="match status" value="1"/>
</dbReference>
<dbReference type="InterPro" id="IPR000742">
    <property type="entry name" value="EGF"/>
</dbReference>
<dbReference type="SMART" id="SM00539">
    <property type="entry name" value="NIDO"/>
    <property type="match status" value="1"/>
</dbReference>
<evidence type="ECO:0000256" key="10">
    <source>
        <dbReference type="ARBA" id="ARBA00023157"/>
    </source>
</evidence>
<feature type="chain" id="PRO_5046073331" description="Nidogen" evidence="14">
    <location>
        <begin position="17"/>
        <end position="1373"/>
    </location>
</feature>
<dbReference type="SMART" id="SM00179">
    <property type="entry name" value="EGF_CA"/>
    <property type="match status" value="3"/>
</dbReference>
<dbReference type="InterPro" id="IPR024731">
    <property type="entry name" value="NELL2-like_EGF"/>
</dbReference>
<dbReference type="InterPro" id="IPR006605">
    <property type="entry name" value="G2_nidogen/fibulin_G2F"/>
</dbReference>
<feature type="disulfide bond" evidence="12">
    <location>
        <begin position="911"/>
        <end position="928"/>
    </location>
</feature>
<feature type="domain" description="EGF-like" evidence="15">
    <location>
        <begin position="572"/>
        <end position="612"/>
    </location>
</feature>
<dbReference type="Pfam" id="PF00058">
    <property type="entry name" value="Ldl_recept_b"/>
    <property type="match status" value="3"/>
</dbReference>
<keyword evidence="3" id="KW-0272">Extracellular matrix</keyword>
<accession>A0ABR3HVM4</accession>
<feature type="repeat" description="LDL-receptor class B" evidence="13">
    <location>
        <begin position="1207"/>
        <end position="1252"/>
    </location>
</feature>
<dbReference type="PROSITE" id="PS50993">
    <property type="entry name" value="NIDOGEN_G2"/>
    <property type="match status" value="1"/>
</dbReference>
<dbReference type="SMART" id="SM00181">
    <property type="entry name" value="EGF"/>
    <property type="match status" value="11"/>
</dbReference>
<keyword evidence="10 12" id="KW-1015">Disulfide bond</keyword>
<evidence type="ECO:0000256" key="5">
    <source>
        <dbReference type="ARBA" id="ARBA00022729"/>
    </source>
</evidence>
<evidence type="ECO:0008006" key="20">
    <source>
        <dbReference type="Google" id="ProtNLM"/>
    </source>
</evidence>
<evidence type="ECO:0000256" key="12">
    <source>
        <dbReference type="PROSITE-ProRule" id="PRU00076"/>
    </source>
</evidence>
<feature type="domain" description="EGF-like" evidence="15">
    <location>
        <begin position="988"/>
        <end position="1027"/>
    </location>
</feature>
<keyword evidence="19" id="KW-1185">Reference proteome</keyword>
<dbReference type="SMART" id="SM00682">
    <property type="entry name" value="G2F"/>
    <property type="match status" value="1"/>
</dbReference>
<evidence type="ECO:0000256" key="9">
    <source>
        <dbReference type="ARBA" id="ARBA00022889"/>
    </source>
</evidence>
<evidence type="ECO:0000256" key="8">
    <source>
        <dbReference type="ARBA" id="ARBA00022869"/>
    </source>
</evidence>
<organism evidence="18 19">
    <name type="scientific">Loxostege sticticalis</name>
    <name type="common">Beet webworm moth</name>
    <dbReference type="NCBI Taxonomy" id="481309"/>
    <lineage>
        <taxon>Eukaryota</taxon>
        <taxon>Metazoa</taxon>
        <taxon>Ecdysozoa</taxon>
        <taxon>Arthropoda</taxon>
        <taxon>Hexapoda</taxon>
        <taxon>Insecta</taxon>
        <taxon>Pterygota</taxon>
        <taxon>Neoptera</taxon>
        <taxon>Endopterygota</taxon>
        <taxon>Lepidoptera</taxon>
        <taxon>Glossata</taxon>
        <taxon>Ditrysia</taxon>
        <taxon>Pyraloidea</taxon>
        <taxon>Crambidae</taxon>
        <taxon>Pyraustinae</taxon>
        <taxon>Loxostege</taxon>
    </lineage>
</organism>
<dbReference type="InterPro" id="IPR009030">
    <property type="entry name" value="Growth_fac_rcpt_cys_sf"/>
</dbReference>
<sequence length="1373" mass="151127">MRTCAGLLALLSCATAITRDQFYPYGHGVDQRLPRGSQVASPELPLNVPVVFYGEIYESIFVNNFGVLSFRADIPQFLNSEFPLPYPSIAAFYTNVDTTESGAVYYRETNETYVLIKAEESVQNNFHDYFDFKPTSVFIATWVDVTYSSPQKHNRKNTFQIAIISNGTESFVELLYPEREIQWIQRETQVSSLPDAKAQAGFTAEDGRVFTLRGSGSHQIRNIVTWSNIHEPGKYVFRVGNISYESNIAVPDQYDQNEVEVEEESKTCAQSGPSVCHIQARCVDYQAGICCKCIDGFYGNGKSCIKDDVPLRVHGKINGIINSININDVDIQAYVVVSDGRSYTALSLAPPNLGSSLQLLNVLGGVIGWLFAKPSGNAKNGYQLTGSVFNHTADIFFPATGDRIMINQEFLGHDVFDQITLESDIRGTVPFLVTGTKLELAEFQETFSFVEAGVLRSESTRTFVNKVTGEKYEQVVTQTFTFNPCRSAPASEEDIAPITLKVSKNYLGYETRDNIVRYGSSNKITPLGQEDPCVEGRNSCGPHSTCVVEGNSFSCVCQTGFTYHSGASVCIDIDECAAGTHNCDNNADCYNHDGGFQCRCRPGYEGNGVSCRSERQCRSDTCDPNAQCVESFSRNEPTCICNPGFTGNGKQCVVQYSREEDKYQTCGLCSPYSSCTFSPELDRYVCECLTGYVGDGFQCIMERHVTESLSTQDLVSTPRPPYFPPPVSNTPPVYIPSPTVYIPSPTVYYPQPPSSESTTIEAEYNETYVLPQCDGYSCICPTGYSSYRDERNNDLCRLDSVVVQNPAQDINDTLIRCYSDADCPPNAICTYVAPDAYSEPSSQYGSCVCPEGYEGDAYECIERTGLECSCGPNAHCIDTAAAEVICVCDTGYHGDGYVCRPNFSCKNNSDCEYNAECRLDVGSNEFVCQCVEGYIKDENDACIPDGQLCNGAVCADHASCLYDETVQVSYCQCDPNFEGDGILQCVPQGHTCDVTNDCSADAVCQPYDNSYQCICKDGFTGDGYTCTPEASCRTNPYMCDAHASCLKRSDGYVCECNTGYNGNGSYCELNPRRAGNFLVASDGASVYRVPFRTSPWEFATPFNSAIYQIAVGIDVDCLTGRIYWGDVVGNAIKRAAYDGSSFEQFLSNDVKSPEGLAVDWAGRNVFWTDSKKHTIEVANIDTKIRKVLFEGNGISNPRGIAVHPQRGKIFWSDWNRDGPKIEWANMDGSQRGMFLDAADVALPNSLAIDWIRDRLCYADAGLHSIKCVNIDTRDKETIATNCSHPFGLAINGDKFYWSDWKSLKIEFIDTVTKQQGQVPVSTASRRLYGVTVAPEGCPALNNVCEYRNGNCEATQLCLPDGRGGRTCVDGTSG</sequence>
<protein>
    <recommendedName>
        <fullName evidence="20">Nidogen</fullName>
    </recommendedName>
</protein>
<evidence type="ECO:0000259" key="17">
    <source>
        <dbReference type="PROSITE" id="PS51220"/>
    </source>
</evidence>
<feature type="repeat" description="LDL-receptor class B" evidence="13">
    <location>
        <begin position="1120"/>
        <end position="1162"/>
    </location>
</feature>
<dbReference type="InterPro" id="IPR000152">
    <property type="entry name" value="EGF-type_Asp/Asn_hydroxyl_site"/>
</dbReference>
<dbReference type="PROSITE" id="PS01187">
    <property type="entry name" value="EGF_CA"/>
    <property type="match status" value="1"/>
</dbReference>
<keyword evidence="9" id="KW-0130">Cell adhesion</keyword>
<feature type="domain" description="EGF-like" evidence="15">
    <location>
        <begin position="529"/>
        <end position="567"/>
    </location>
</feature>
<dbReference type="CDD" id="cd00054">
    <property type="entry name" value="EGF_CA"/>
    <property type="match status" value="2"/>
</dbReference>
<evidence type="ECO:0000256" key="4">
    <source>
        <dbReference type="ARBA" id="ARBA00022536"/>
    </source>
</evidence>
<feature type="domain" description="EGF-like" evidence="15">
    <location>
        <begin position="945"/>
        <end position="986"/>
    </location>
</feature>
<dbReference type="Gene3D" id="2.120.10.30">
    <property type="entry name" value="TolB, C-terminal domain"/>
    <property type="match status" value="1"/>
</dbReference>
<dbReference type="InterPro" id="IPR003886">
    <property type="entry name" value="NIDO_dom"/>
</dbReference>
<keyword evidence="11" id="KW-0325">Glycoprotein</keyword>
<dbReference type="Gene3D" id="2.10.25.10">
    <property type="entry name" value="Laminin"/>
    <property type="match status" value="7"/>
</dbReference>
<keyword evidence="5 14" id="KW-0732">Signal</keyword>
<keyword evidence="4 12" id="KW-0245">EGF-like domain</keyword>
<feature type="disulfide bond" evidence="12">
    <location>
        <begin position="954"/>
        <end position="971"/>
    </location>
</feature>
<name>A0ABR3HVM4_LOXSC</name>
<dbReference type="EMBL" id="JBEUOH010000012">
    <property type="protein sequence ID" value="KAL0880618.1"/>
    <property type="molecule type" value="Genomic_DNA"/>
</dbReference>
<comment type="subcellular location">
    <subcellularLocation>
        <location evidence="1">Secreted</location>
        <location evidence="1">Extracellular space</location>
        <location evidence="1">Extracellular matrix</location>
        <location evidence="1">Basement membrane</location>
    </subcellularLocation>
</comment>
<dbReference type="CDD" id="cd00053">
    <property type="entry name" value="EGF"/>
    <property type="match status" value="1"/>
</dbReference>
<dbReference type="Proteomes" id="UP001549920">
    <property type="component" value="Unassembled WGS sequence"/>
</dbReference>
<dbReference type="InterPro" id="IPR009017">
    <property type="entry name" value="GFP"/>
</dbReference>
<dbReference type="PROSITE" id="PS51220">
    <property type="entry name" value="NIDO"/>
    <property type="match status" value="1"/>
</dbReference>
<evidence type="ECO:0000256" key="13">
    <source>
        <dbReference type="PROSITE-ProRule" id="PRU00461"/>
    </source>
</evidence>
<dbReference type="Pfam" id="PF07474">
    <property type="entry name" value="G2F"/>
    <property type="match status" value="1"/>
</dbReference>
<evidence type="ECO:0000313" key="18">
    <source>
        <dbReference type="EMBL" id="KAL0880618.1"/>
    </source>
</evidence>
<gene>
    <name evidence="18" type="ORF">ABMA27_001848</name>
</gene>
<feature type="domain" description="EGF-like" evidence="15">
    <location>
        <begin position="1028"/>
        <end position="1068"/>
    </location>
</feature>
<dbReference type="SMART" id="SM00135">
    <property type="entry name" value="LY"/>
    <property type="match status" value="5"/>
</dbReference>
<evidence type="ECO:0000256" key="6">
    <source>
        <dbReference type="ARBA" id="ARBA00022737"/>
    </source>
</evidence>
<dbReference type="InterPro" id="IPR050778">
    <property type="entry name" value="Cueball_EGF_LRP_Nidogen"/>
</dbReference>
<dbReference type="InterPro" id="IPR011042">
    <property type="entry name" value="6-blade_b-propeller_TolB-like"/>
</dbReference>
<evidence type="ECO:0000256" key="11">
    <source>
        <dbReference type="ARBA" id="ARBA00023180"/>
    </source>
</evidence>
<evidence type="ECO:0000256" key="1">
    <source>
        <dbReference type="ARBA" id="ARBA00004302"/>
    </source>
</evidence>
<dbReference type="PROSITE" id="PS00010">
    <property type="entry name" value="ASX_HYDROXYL"/>
    <property type="match status" value="1"/>
</dbReference>
<evidence type="ECO:0000259" key="15">
    <source>
        <dbReference type="PROSITE" id="PS50026"/>
    </source>
</evidence>
<dbReference type="InterPro" id="IPR001881">
    <property type="entry name" value="EGF-like_Ca-bd_dom"/>
</dbReference>
<dbReference type="Gene3D" id="2.40.155.10">
    <property type="entry name" value="Green fluorescent protein"/>
    <property type="match status" value="1"/>
</dbReference>
<evidence type="ECO:0000256" key="2">
    <source>
        <dbReference type="ARBA" id="ARBA00022525"/>
    </source>
</evidence>
<dbReference type="PROSITE" id="PS51120">
    <property type="entry name" value="LDLRB"/>
    <property type="match status" value="3"/>
</dbReference>
<reference evidence="18 19" key="1">
    <citation type="submission" date="2024-06" db="EMBL/GenBank/DDBJ databases">
        <title>A chromosome-level genome assembly of beet webworm, Loxostege sticticalis.</title>
        <authorList>
            <person name="Zhang Y."/>
        </authorList>
    </citation>
    <scope>NUCLEOTIDE SEQUENCE [LARGE SCALE GENOMIC DNA]</scope>
    <source>
        <strain evidence="18">AQ026</strain>
        <tissue evidence="18">Whole body</tissue>
    </source>
</reference>
<dbReference type="Pfam" id="PF12947">
    <property type="entry name" value="EGF_3"/>
    <property type="match status" value="2"/>
</dbReference>
<comment type="caution">
    <text evidence="12">Lacks conserved residue(s) required for the propagation of feature annotation.</text>
</comment>
<dbReference type="InterPro" id="IPR018097">
    <property type="entry name" value="EGF_Ca-bd_CS"/>
</dbReference>
<evidence type="ECO:0000313" key="19">
    <source>
        <dbReference type="Proteomes" id="UP001549920"/>
    </source>
</evidence>
<comment type="caution">
    <text evidence="18">The sequence shown here is derived from an EMBL/GenBank/DDBJ whole genome shotgun (WGS) entry which is preliminary data.</text>
</comment>
<dbReference type="SUPFAM" id="SSF63825">
    <property type="entry name" value="YWTD domain"/>
    <property type="match status" value="1"/>
</dbReference>
<feature type="disulfide bond" evidence="12">
    <location>
        <begin position="622"/>
        <end position="639"/>
    </location>
</feature>
<feature type="signal peptide" evidence="14">
    <location>
        <begin position="1"/>
        <end position="16"/>
    </location>
</feature>
<proteinExistence type="predicted"/>
<keyword evidence="8" id="KW-0084">Basement membrane</keyword>
<dbReference type="PANTHER" id="PTHR46513:SF13">
    <property type="entry name" value="EGF-LIKE DOMAIN-CONTAINING PROTEIN"/>
    <property type="match status" value="1"/>
</dbReference>
<keyword evidence="6" id="KW-0677">Repeat</keyword>
<dbReference type="PROSITE" id="PS01186">
    <property type="entry name" value="EGF_2"/>
    <property type="match status" value="5"/>
</dbReference>
<evidence type="ECO:0000256" key="14">
    <source>
        <dbReference type="SAM" id="SignalP"/>
    </source>
</evidence>
<feature type="domain" description="EGF-like" evidence="15">
    <location>
        <begin position="901"/>
        <end position="940"/>
    </location>
</feature>
<feature type="domain" description="NIDO" evidence="17">
    <location>
        <begin position="91"/>
        <end position="242"/>
    </location>
</feature>